<dbReference type="SUPFAM" id="SSF101690">
    <property type="entry name" value="PAZ domain"/>
    <property type="match status" value="1"/>
</dbReference>
<protein>
    <recommendedName>
        <fullName evidence="23">ADP-ribosylhydrolase ARH3</fullName>
        <ecNumber evidence="9">3.2.1.143</ecNumber>
    </recommendedName>
    <alternativeName>
        <fullName evidence="24">ADP-ribose glycohydrolase ARH3</fullName>
    </alternativeName>
    <alternativeName>
        <fullName evidence="25">ADP-ribosylhydrolase 3</fullName>
    </alternativeName>
    <alternativeName>
        <fullName evidence="28">O-acetyl-ADP-ribose deacetylase ARH3</fullName>
    </alternativeName>
    <alternativeName>
        <fullName evidence="29">Poly(ADP-ribose) glycohydrolase ARH3</fullName>
    </alternativeName>
    <alternativeName>
        <fullName evidence="27">[Protein ADP-ribosylarginine] hydrolase-like protein 2</fullName>
    </alternativeName>
    <alternativeName>
        <fullName evidence="26">[Protein ADP-ribosylserine] hydrolase</fullName>
    </alternativeName>
</protein>
<dbReference type="InterPro" id="IPR014811">
    <property type="entry name" value="ArgoL1"/>
</dbReference>
<evidence type="ECO:0000256" key="14">
    <source>
        <dbReference type="ARBA" id="ARBA00022801"/>
    </source>
</evidence>
<dbReference type="InterPro" id="IPR032473">
    <property type="entry name" value="Argonaute_Mid_dom"/>
</dbReference>
<dbReference type="SMART" id="SM00949">
    <property type="entry name" value="PAZ"/>
    <property type="match status" value="1"/>
</dbReference>
<keyword evidence="11" id="KW-0963">Cytoplasm</keyword>
<evidence type="ECO:0000256" key="11">
    <source>
        <dbReference type="ARBA" id="ARBA00022490"/>
    </source>
</evidence>
<dbReference type="STRING" id="333673.A0A3M0IS71"/>
<dbReference type="InterPro" id="IPR045246">
    <property type="entry name" value="Piwi_ago-like"/>
</dbReference>
<sequence>MEIGSAESSNSPQYSSSLRLGSVPQICLVFLSQRPVGAQPLLMVPRRPGYGTMGKPIKLLANCFQVEIPKIDVYLYEVDIKPDKCPRRVNRDVVDSMVQHFKVTIFGDRRPVYDGKRSLYTANPLPVATTGVDLDVTLPGEGGKDRPFKVSIKFVSRVSWHLLHEVLTGRTLPEPLELDKPISTNPVHAVDVVLRHLPSMKLLVHKMPKPINAVCYDLCYMNFMSGKREHKCVATCFTRYTPVGRSFFSAPEGYDHPLGGGREVWFGFHQSVRPAMWKMMLNIDVSATAFYKAQPVIQFMCEVLDIHNIDEQPRPLTDSHRVKFTKEIKGLKVEVTHCGTMRRKYRVCNVTRRPASHQTFPLQLENGQTVERTVAQYFREKYNLQLKYPHLPCLQVGQEQKHTYLPLEVCNIVAGQRCIKKLTDNQTSTMIKATARSAPDRQEEISRLVRSANYDADPFVQEFQFKVRDEMAHVTGRVLPAPMLQYGGRNRTVATPSHGVWDMRGKQFHTGVEIKMWAIACFATQRQCREEILKGFTDQLRKISKDAGMPIQGQPCFCKYAQGADSVEPMFRHLKNTYSGLQLIIVILPGKTPVYAEVKRVGDTLLGMATQCVQVKNVIKTSPQTLSNLCLKINVKLGGINNILVPHQRFELEAFPAALSPQVVGSMDAHPSRYCATVRVQRPRQEIIQDLASMVRELLIQFYKSTRFKPTRIIFYRDGVSEGQFRQVLYYELLAIREACISLEKDYQPGITYIVVQKRHHTRLFCADRTERVGRSGNIPAGTTVDTDITHPYEFDFYLCSHAGIQGTSRPSHYHVLWDDNCFTADELQLLTYQLCHTYVRCTRSVSIPAPAYYAHLVAFRARYHLVDKEHDSHLLSEMASLSVKPGQRFTLPDWQNNSLLISADAEQQRYNSHHIRQEGRALRNETGNQAKWDEHNSRTHLKDRIASVDRWREALARCLTDIDLEIDALTKVKEAAENALQAKNLWLDVAIECLTFRESRRDIDVVRDPVEEELLREVKVIEKTKKELQQRVDDAFKQLCLLKEARQQLSCDYRHKVEALELDRQCMSFNPTSGNISFKVNPTRIPDGSTALSEWEQNSRCNKEHAEAEMKASVDLRGKITLSIAQTNNELDAQRIATEFALRKRMRDMEAALNELRWQEQNTLEEIAEMEEEIRQLEKDIQKRTLDLKVAHTRLETRTYRPHIELCRDQAQYGLTDEVQQLEGTIRALQQKRTESQDALDALYRQLHRIQTDIGYKTNSLQLDNKCMDTRRKLVVPVEKFDPEVDAVNRTRNLPRSKSLPYTDDTAMSRSLVQSLLAKREFDEVDMAKRFAEEYKKEPNRGYGTAVVNVFKKLLSPKCNDVFEPARAQFNGKGSYGNGGAMRVAGISLVYSDIQDVKKFAKLSAELTHSSSLGYNGAILQALAVHLALQEGLSRETFLEQLISHMEHVEADDKSLSDARALGFEDLPFSRRLKKIKEFLELSNVPKADVLFELGNGVAALRSVPTAIYSFLHCMDADPDIPDHYNALQRTIIYCISLGGDTDTIATMAGAIAGAYYGEEQVPPSWEQSCEAFQETQRMAKSLYELYCQRL</sequence>
<evidence type="ECO:0000256" key="10">
    <source>
        <dbReference type="ARBA" id="ARBA00022454"/>
    </source>
</evidence>
<dbReference type="CDD" id="cd04657">
    <property type="entry name" value="Piwi_ago-like"/>
    <property type="match status" value="1"/>
</dbReference>
<dbReference type="InterPro" id="IPR032474">
    <property type="entry name" value="Argonaute_N"/>
</dbReference>
<keyword evidence="13" id="KW-0227">DNA damage</keyword>
<dbReference type="SUPFAM" id="SSF53098">
    <property type="entry name" value="Ribonuclease H-like"/>
    <property type="match status" value="1"/>
</dbReference>
<feature type="domain" description="PAZ" evidence="33">
    <location>
        <begin position="295"/>
        <end position="414"/>
    </location>
</feature>
<feature type="binding site" evidence="31">
    <location>
        <position position="1305"/>
    </location>
    <ligand>
        <name>Mg(2+)</name>
        <dbReference type="ChEBI" id="CHEBI:18420"/>
        <label>1</label>
    </ligand>
</feature>
<feature type="binding site" evidence="31">
    <location>
        <position position="1306"/>
    </location>
    <ligand>
        <name>Mg(2+)</name>
        <dbReference type="ChEBI" id="CHEBI:18420"/>
        <label>1</label>
    </ligand>
</feature>
<feature type="binding site" evidence="31">
    <location>
        <position position="1545"/>
    </location>
    <ligand>
        <name>Mg(2+)</name>
        <dbReference type="ChEBI" id="CHEBI:18420"/>
        <label>1</label>
    </ligand>
</feature>
<feature type="binding site" evidence="31">
    <location>
        <position position="1544"/>
    </location>
    <ligand>
        <name>Mg(2+)</name>
        <dbReference type="ChEBI" id="CHEBI:18420"/>
        <label>1</label>
    </ligand>
</feature>
<evidence type="ECO:0000256" key="18">
    <source>
        <dbReference type="ARBA" id="ARBA00023128"/>
    </source>
</evidence>
<evidence type="ECO:0000259" key="33">
    <source>
        <dbReference type="PROSITE" id="PS50821"/>
    </source>
</evidence>
<evidence type="ECO:0000256" key="27">
    <source>
        <dbReference type="ARBA" id="ARBA00042850"/>
    </source>
</evidence>
<dbReference type="InterPro" id="IPR048256">
    <property type="entry name" value="Tektin-like"/>
</dbReference>
<evidence type="ECO:0000256" key="30">
    <source>
        <dbReference type="ARBA" id="ARBA00049015"/>
    </source>
</evidence>
<comment type="cofactor">
    <cofactor evidence="31">
        <name>Mg(2+)</name>
        <dbReference type="ChEBI" id="CHEBI:18420"/>
    </cofactor>
    <text evidence="31">Binds 2 magnesium ions per subunit.</text>
</comment>
<dbReference type="SUPFAM" id="SSF101478">
    <property type="entry name" value="ADP-ribosylglycohydrolase"/>
    <property type="match status" value="1"/>
</dbReference>
<evidence type="ECO:0000256" key="13">
    <source>
        <dbReference type="ARBA" id="ARBA00022763"/>
    </source>
</evidence>
<dbReference type="GO" id="GO:0005634">
    <property type="term" value="C:nucleus"/>
    <property type="evidence" value="ECO:0007669"/>
    <property type="project" value="UniProtKB-SubCell"/>
</dbReference>
<dbReference type="InterPro" id="IPR036085">
    <property type="entry name" value="PAZ_dom_sf"/>
</dbReference>
<dbReference type="Pfam" id="PF16487">
    <property type="entry name" value="ArgoMid"/>
    <property type="match status" value="1"/>
</dbReference>
<dbReference type="GO" id="GO:0004649">
    <property type="term" value="F:poly(ADP-ribose) glycohydrolase activity"/>
    <property type="evidence" value="ECO:0007669"/>
    <property type="project" value="UniProtKB-EC"/>
</dbReference>
<evidence type="ECO:0000313" key="36">
    <source>
        <dbReference type="Proteomes" id="UP000269221"/>
    </source>
</evidence>
<dbReference type="FunFam" id="1.10.4080.10:FF:000001">
    <property type="entry name" value="ADP-ribose glycohydrolase ARH3"/>
    <property type="match status" value="1"/>
</dbReference>
<feature type="coiled-coil region" evidence="32">
    <location>
        <begin position="1220"/>
        <end position="1247"/>
    </location>
</feature>
<gene>
    <name evidence="35" type="ORF">DUI87_32385</name>
</gene>
<dbReference type="InterPro" id="IPR032472">
    <property type="entry name" value="ArgoL2"/>
</dbReference>
<accession>A0A3M0IS71</accession>
<dbReference type="Gene3D" id="3.40.50.2300">
    <property type="match status" value="1"/>
</dbReference>
<dbReference type="InterPro" id="IPR003100">
    <property type="entry name" value="PAZ_dom"/>
</dbReference>
<organism evidence="35 36">
    <name type="scientific">Hirundo rustica rustica</name>
    <dbReference type="NCBI Taxonomy" id="333673"/>
    <lineage>
        <taxon>Eukaryota</taxon>
        <taxon>Metazoa</taxon>
        <taxon>Chordata</taxon>
        <taxon>Craniata</taxon>
        <taxon>Vertebrata</taxon>
        <taxon>Euteleostomi</taxon>
        <taxon>Archelosauria</taxon>
        <taxon>Archosauria</taxon>
        <taxon>Dinosauria</taxon>
        <taxon>Saurischia</taxon>
        <taxon>Theropoda</taxon>
        <taxon>Coelurosauria</taxon>
        <taxon>Aves</taxon>
        <taxon>Neognathae</taxon>
        <taxon>Neoaves</taxon>
        <taxon>Telluraves</taxon>
        <taxon>Australaves</taxon>
        <taxon>Passeriformes</taxon>
        <taxon>Sylvioidea</taxon>
        <taxon>Hirundinidae</taxon>
        <taxon>Hirundo</taxon>
    </lineage>
</organism>
<dbReference type="Pfam" id="PF16488">
    <property type="entry name" value="ArgoL2"/>
    <property type="match status" value="1"/>
</dbReference>
<dbReference type="GO" id="GO:0000932">
    <property type="term" value="C:P-body"/>
    <property type="evidence" value="ECO:0007669"/>
    <property type="project" value="UniProtKB-SubCell"/>
</dbReference>
<feature type="domain" description="Piwi" evidence="34">
    <location>
        <begin position="583"/>
        <end position="867"/>
    </location>
</feature>
<dbReference type="GO" id="GO:0003723">
    <property type="term" value="F:RNA binding"/>
    <property type="evidence" value="ECO:0007669"/>
    <property type="project" value="UniProtKB-KW"/>
</dbReference>
<dbReference type="Pfam" id="PF02171">
    <property type="entry name" value="Piwi"/>
    <property type="match status" value="1"/>
</dbReference>
<evidence type="ECO:0000256" key="24">
    <source>
        <dbReference type="ARBA" id="ARBA00042398"/>
    </source>
</evidence>
<dbReference type="FunFam" id="3.40.50.2300:FF:000005">
    <property type="entry name" value="Protein argonaute-2"/>
    <property type="match status" value="1"/>
</dbReference>
<comment type="similarity">
    <text evidence="6">Belongs to the argonaute family. Ago subfamily.</text>
</comment>
<evidence type="ECO:0000256" key="20">
    <source>
        <dbReference type="ARBA" id="ARBA00023204"/>
    </source>
</evidence>
<evidence type="ECO:0000256" key="7">
    <source>
        <dbReference type="ARBA" id="ARBA00010702"/>
    </source>
</evidence>
<dbReference type="Pfam" id="PF08699">
    <property type="entry name" value="ArgoL1"/>
    <property type="match status" value="1"/>
</dbReference>
<evidence type="ECO:0000256" key="28">
    <source>
        <dbReference type="ARBA" id="ARBA00043187"/>
    </source>
</evidence>
<feature type="binding site" evidence="31">
    <location>
        <position position="1542"/>
    </location>
    <ligand>
        <name>Mg(2+)</name>
        <dbReference type="ChEBI" id="CHEBI:18420"/>
        <label>1</label>
    </ligand>
</feature>
<evidence type="ECO:0000256" key="1">
    <source>
        <dbReference type="ARBA" id="ARBA00004123"/>
    </source>
</evidence>
<evidence type="ECO:0000256" key="9">
    <source>
        <dbReference type="ARBA" id="ARBA00012255"/>
    </source>
</evidence>
<dbReference type="GO" id="GO:0006281">
    <property type="term" value="P:DNA repair"/>
    <property type="evidence" value="ECO:0007669"/>
    <property type="project" value="UniProtKB-KW"/>
</dbReference>
<evidence type="ECO:0000256" key="21">
    <source>
        <dbReference type="ARBA" id="ARBA00023242"/>
    </source>
</evidence>
<evidence type="ECO:0000256" key="17">
    <source>
        <dbReference type="ARBA" id="ARBA00022884"/>
    </source>
</evidence>
<keyword evidence="15 31" id="KW-0460">Magnesium</keyword>
<dbReference type="GO" id="GO:0060294">
    <property type="term" value="P:cilium movement involved in cell motility"/>
    <property type="evidence" value="ECO:0007669"/>
    <property type="project" value="InterPro"/>
</dbReference>
<comment type="similarity">
    <text evidence="7">Belongs to the ADP-ribosylglycohydrolase family.</text>
</comment>
<evidence type="ECO:0000259" key="34">
    <source>
        <dbReference type="PROSITE" id="PS50822"/>
    </source>
</evidence>
<dbReference type="InterPro" id="IPR012337">
    <property type="entry name" value="RNaseH-like_sf"/>
</dbReference>
<feature type="binding site" evidence="31">
    <location>
        <position position="1304"/>
    </location>
    <ligand>
        <name>Mg(2+)</name>
        <dbReference type="ChEBI" id="CHEBI:18420"/>
        <label>1</label>
    </ligand>
</feature>
<reference evidence="35 36" key="1">
    <citation type="submission" date="2018-07" db="EMBL/GenBank/DDBJ databases">
        <title>A high quality draft genome assembly of the barn swallow (H. rustica rustica).</title>
        <authorList>
            <person name="Formenti G."/>
            <person name="Chiara M."/>
            <person name="Poveda L."/>
            <person name="Francoijs K.-J."/>
            <person name="Bonisoli-Alquati A."/>
            <person name="Canova L."/>
            <person name="Gianfranceschi L."/>
            <person name="Horner D.S."/>
            <person name="Saino N."/>
        </authorList>
    </citation>
    <scope>NUCLEOTIDE SEQUENCE [LARGE SCALE GENOMIC DNA]</scope>
    <source>
        <strain evidence="35">Chelidonia</strain>
        <tissue evidence="35">Blood</tissue>
    </source>
</reference>
<dbReference type="Gene3D" id="3.30.420.10">
    <property type="entry name" value="Ribonuclease H-like superfamily/Ribonuclease H"/>
    <property type="match status" value="1"/>
</dbReference>
<evidence type="ECO:0000256" key="16">
    <source>
        <dbReference type="ARBA" id="ARBA00022845"/>
    </source>
</evidence>
<evidence type="ECO:0000256" key="15">
    <source>
        <dbReference type="ARBA" id="ARBA00022842"/>
    </source>
</evidence>
<keyword evidence="36" id="KW-1185">Reference proteome</keyword>
<comment type="subcellular location">
    <subcellularLocation>
        <location evidence="3">Chromosome</location>
    </subcellularLocation>
    <subcellularLocation>
        <location evidence="2">Cytoplasm</location>
        <location evidence="2">P-body</location>
    </subcellularLocation>
    <subcellularLocation>
        <location evidence="4">Mitochondrion matrix</location>
    </subcellularLocation>
    <subcellularLocation>
        <location evidence="1">Nucleus</location>
    </subcellularLocation>
</comment>
<evidence type="ECO:0000256" key="29">
    <source>
        <dbReference type="ARBA" id="ARBA00043193"/>
    </source>
</evidence>
<dbReference type="GO" id="GO:0006417">
    <property type="term" value="P:regulation of translation"/>
    <property type="evidence" value="ECO:0007669"/>
    <property type="project" value="UniProtKB-KW"/>
</dbReference>
<evidence type="ECO:0000256" key="2">
    <source>
        <dbReference type="ARBA" id="ARBA00004201"/>
    </source>
</evidence>
<dbReference type="OrthoDB" id="440745at2759"/>
<dbReference type="GO" id="GO:0005929">
    <property type="term" value="C:cilium"/>
    <property type="evidence" value="ECO:0007669"/>
    <property type="project" value="UniProtKB-ARBA"/>
</dbReference>
<evidence type="ECO:0000256" key="26">
    <source>
        <dbReference type="ARBA" id="ARBA00042722"/>
    </source>
</evidence>
<dbReference type="InterPro" id="IPR036397">
    <property type="entry name" value="RNaseH_sf"/>
</dbReference>
<dbReference type="Pfam" id="PF03148">
    <property type="entry name" value="Tektin"/>
    <property type="match status" value="1"/>
</dbReference>
<proteinExistence type="inferred from homology"/>
<dbReference type="CDD" id="cd02846">
    <property type="entry name" value="PAZ_argonaute_like"/>
    <property type="match status" value="1"/>
</dbReference>
<feature type="coiled-coil region" evidence="32">
    <location>
        <begin position="1012"/>
        <end position="1039"/>
    </location>
</feature>
<evidence type="ECO:0000256" key="6">
    <source>
        <dbReference type="ARBA" id="ARBA00008201"/>
    </source>
</evidence>
<evidence type="ECO:0000256" key="12">
    <source>
        <dbReference type="ARBA" id="ARBA00022723"/>
    </source>
</evidence>
<dbReference type="EC" id="3.2.1.143" evidence="9"/>
<dbReference type="GO" id="GO:0016442">
    <property type="term" value="C:RISC complex"/>
    <property type="evidence" value="ECO:0007669"/>
    <property type="project" value="UniProtKB-ARBA"/>
</dbReference>
<comment type="caution">
    <text evidence="35">The sequence shown here is derived from an EMBL/GenBank/DDBJ whole genome shotgun (WGS) entry which is preliminary data.</text>
</comment>
<dbReference type="PROSITE" id="PS50822">
    <property type="entry name" value="PIWI"/>
    <property type="match status" value="1"/>
</dbReference>
<dbReference type="Pfam" id="PF03747">
    <property type="entry name" value="ADP_ribosyl_GH"/>
    <property type="match status" value="1"/>
</dbReference>
<name>A0A3M0IS71_HIRRU</name>
<comment type="similarity">
    <text evidence="5">Belongs to the tektin family.</text>
</comment>
<keyword evidence="16" id="KW-0810">Translation regulation</keyword>
<evidence type="ECO:0000256" key="32">
    <source>
        <dbReference type="SAM" id="Coils"/>
    </source>
</evidence>
<dbReference type="InterPro" id="IPR005502">
    <property type="entry name" value="Ribosyl_crysJ1"/>
</dbReference>
<keyword evidence="22" id="KW-0687">Ribonucleoprotein</keyword>
<comment type="catalytic activity">
    <reaction evidence="30">
        <text>alpha-NAD(+) + H2O = ADP-D-ribose + nicotinamide + H(+)</text>
        <dbReference type="Rhea" id="RHEA:68792"/>
        <dbReference type="ChEBI" id="CHEBI:15377"/>
        <dbReference type="ChEBI" id="CHEBI:15378"/>
        <dbReference type="ChEBI" id="CHEBI:17154"/>
        <dbReference type="ChEBI" id="CHEBI:57967"/>
        <dbReference type="ChEBI" id="CHEBI:77017"/>
    </reaction>
</comment>
<dbReference type="Gene3D" id="1.10.4080.10">
    <property type="entry name" value="ADP-ribosylation/Crystallin J1"/>
    <property type="match status" value="1"/>
</dbReference>
<evidence type="ECO:0000256" key="4">
    <source>
        <dbReference type="ARBA" id="ARBA00004305"/>
    </source>
</evidence>
<dbReference type="InterPro" id="IPR003165">
    <property type="entry name" value="Piwi"/>
</dbReference>
<dbReference type="Pfam" id="PF02170">
    <property type="entry name" value="PAZ"/>
    <property type="match status" value="1"/>
</dbReference>
<keyword evidence="32" id="KW-0175">Coiled coil</keyword>
<keyword evidence="19" id="KW-0943">RNA-mediated gene silencing</keyword>
<dbReference type="PANTHER" id="PTHR22891">
    <property type="entry name" value="EUKARYOTIC TRANSLATION INITIATION FACTOR 2C"/>
    <property type="match status" value="1"/>
</dbReference>
<dbReference type="SMART" id="SM01163">
    <property type="entry name" value="DUF1785"/>
    <property type="match status" value="1"/>
</dbReference>
<dbReference type="GO" id="GO:0005694">
    <property type="term" value="C:chromosome"/>
    <property type="evidence" value="ECO:0007669"/>
    <property type="project" value="UniProtKB-SubCell"/>
</dbReference>
<feature type="coiled-coil region" evidence="32">
    <location>
        <begin position="1147"/>
        <end position="1188"/>
    </location>
</feature>
<dbReference type="EMBL" id="QRBI01000238">
    <property type="protein sequence ID" value="RMB91248.1"/>
    <property type="molecule type" value="Genomic_DNA"/>
</dbReference>
<keyword evidence="18" id="KW-0496">Mitochondrion</keyword>
<keyword evidence="20" id="KW-0234">DNA repair</keyword>
<evidence type="ECO:0000256" key="22">
    <source>
        <dbReference type="ARBA" id="ARBA00023274"/>
    </source>
</evidence>
<keyword evidence="21" id="KW-0539">Nucleus</keyword>
<dbReference type="InterPro" id="IPR000435">
    <property type="entry name" value="Tektins"/>
</dbReference>
<evidence type="ECO:0000256" key="3">
    <source>
        <dbReference type="ARBA" id="ARBA00004286"/>
    </source>
</evidence>
<keyword evidence="14" id="KW-0378">Hydrolase</keyword>
<dbReference type="Gene3D" id="2.170.260.10">
    <property type="entry name" value="paz domain"/>
    <property type="match status" value="1"/>
</dbReference>
<dbReference type="GO" id="GO:0046872">
    <property type="term" value="F:metal ion binding"/>
    <property type="evidence" value="ECO:0007669"/>
    <property type="project" value="UniProtKB-KW"/>
</dbReference>
<dbReference type="GO" id="GO:0005759">
    <property type="term" value="C:mitochondrial matrix"/>
    <property type="evidence" value="ECO:0007669"/>
    <property type="project" value="UniProtKB-SubCell"/>
</dbReference>
<dbReference type="FunFam" id="2.170.260.10:FF:000001">
    <property type="entry name" value="Protein argonaute-2"/>
    <property type="match status" value="1"/>
</dbReference>
<evidence type="ECO:0000256" key="31">
    <source>
        <dbReference type="PIRSR" id="PIRSR605502-1"/>
    </source>
</evidence>
<dbReference type="InterPro" id="IPR036705">
    <property type="entry name" value="Ribosyl_crysJ1_sf"/>
</dbReference>
<dbReference type="PROSITE" id="PS50821">
    <property type="entry name" value="PAZ"/>
    <property type="match status" value="1"/>
</dbReference>
<dbReference type="Pfam" id="PF16486">
    <property type="entry name" value="ArgoN"/>
    <property type="match status" value="1"/>
</dbReference>
<keyword evidence="12 31" id="KW-0479">Metal-binding</keyword>
<evidence type="ECO:0000256" key="5">
    <source>
        <dbReference type="ARBA" id="ARBA00007209"/>
    </source>
</evidence>
<comment type="subunit">
    <text evidence="8">Monomer.</text>
</comment>
<evidence type="ECO:0000256" key="25">
    <source>
        <dbReference type="ARBA" id="ARBA00042471"/>
    </source>
</evidence>
<evidence type="ECO:0000256" key="8">
    <source>
        <dbReference type="ARBA" id="ARBA00011245"/>
    </source>
</evidence>
<dbReference type="PRINTS" id="PR00511">
    <property type="entry name" value="TEKTIN"/>
</dbReference>
<keyword evidence="17" id="KW-0694">RNA-binding</keyword>
<dbReference type="SMART" id="SM00950">
    <property type="entry name" value="Piwi"/>
    <property type="match status" value="1"/>
</dbReference>
<evidence type="ECO:0000313" key="35">
    <source>
        <dbReference type="EMBL" id="RMB91248.1"/>
    </source>
</evidence>
<dbReference type="GO" id="GO:0140290">
    <property type="term" value="P:peptidyl-serine ADP-deribosylation"/>
    <property type="evidence" value="ECO:0007669"/>
    <property type="project" value="UniProtKB-ARBA"/>
</dbReference>
<keyword evidence="10" id="KW-0158">Chromosome</keyword>
<evidence type="ECO:0000256" key="23">
    <source>
        <dbReference type="ARBA" id="ARBA00041057"/>
    </source>
</evidence>
<dbReference type="GO" id="GO:0031047">
    <property type="term" value="P:regulatory ncRNA-mediated gene silencing"/>
    <property type="evidence" value="ECO:0007669"/>
    <property type="project" value="UniProtKB-KW"/>
</dbReference>
<evidence type="ECO:0000256" key="19">
    <source>
        <dbReference type="ARBA" id="ARBA00023158"/>
    </source>
</evidence>
<dbReference type="Proteomes" id="UP000269221">
    <property type="component" value="Unassembled WGS sequence"/>
</dbReference>